<feature type="domain" description="DNA mismatch repair proteins mutS family" evidence="8">
    <location>
        <begin position="679"/>
        <end position="869"/>
    </location>
</feature>
<dbReference type="InterPro" id="IPR007696">
    <property type="entry name" value="DNA_mismatch_repair_MutS_core"/>
</dbReference>
<dbReference type="GO" id="GO:0005524">
    <property type="term" value="F:ATP binding"/>
    <property type="evidence" value="ECO:0007669"/>
    <property type="project" value="UniProtKB-KW"/>
</dbReference>
<dbReference type="InterPro" id="IPR036678">
    <property type="entry name" value="MutS_con_dom_sf"/>
</dbReference>
<dbReference type="SUPFAM" id="SSF52540">
    <property type="entry name" value="P-loop containing nucleoside triphosphate hydrolases"/>
    <property type="match status" value="1"/>
</dbReference>
<accession>A0A0G1BG86</accession>
<dbReference type="GO" id="GO:0006298">
    <property type="term" value="P:mismatch repair"/>
    <property type="evidence" value="ECO:0007669"/>
    <property type="project" value="InterPro"/>
</dbReference>
<comment type="similarity">
    <text evidence="1">Belongs to the DNA mismatch repair MutS family.</text>
</comment>
<dbReference type="InterPro" id="IPR003615">
    <property type="entry name" value="HNH_nuc"/>
</dbReference>
<dbReference type="Gene3D" id="3.40.50.300">
    <property type="entry name" value="P-loop containing nucleotide triphosphate hydrolases"/>
    <property type="match status" value="1"/>
</dbReference>
<dbReference type="InterPro" id="IPR000432">
    <property type="entry name" value="DNA_mismatch_repair_MutS_C"/>
</dbReference>
<dbReference type="InterPro" id="IPR016151">
    <property type="entry name" value="DNA_mismatch_repair_MutS_N"/>
</dbReference>
<protein>
    <submittedName>
        <fullName evidence="9">Mismatch repair protein MutS domain protein</fullName>
    </submittedName>
</protein>
<keyword evidence="2" id="KW-0547">Nucleotide-binding</keyword>
<evidence type="ECO:0000256" key="4">
    <source>
        <dbReference type="ARBA" id="ARBA00022840"/>
    </source>
</evidence>
<dbReference type="SUPFAM" id="SSF53150">
    <property type="entry name" value="DNA repair protein MutS, domain II"/>
    <property type="match status" value="1"/>
</dbReference>
<dbReference type="CDD" id="cd00085">
    <property type="entry name" value="HNHc"/>
    <property type="match status" value="1"/>
</dbReference>
<dbReference type="Gene3D" id="1.10.1420.10">
    <property type="match status" value="2"/>
</dbReference>
<keyword evidence="6" id="KW-0234">DNA repair</keyword>
<keyword evidence="4" id="KW-0067">ATP-binding</keyword>
<gene>
    <name evidence="9" type="ORF">UV42_C0010G0015</name>
</gene>
<dbReference type="GO" id="GO:0030983">
    <property type="term" value="F:mismatched DNA binding"/>
    <property type="evidence" value="ECO:0007669"/>
    <property type="project" value="InterPro"/>
</dbReference>
<dbReference type="InterPro" id="IPR007695">
    <property type="entry name" value="DNA_mismatch_repair_MutS-lik_N"/>
</dbReference>
<evidence type="ECO:0000256" key="3">
    <source>
        <dbReference type="ARBA" id="ARBA00022763"/>
    </source>
</evidence>
<evidence type="ECO:0000256" key="1">
    <source>
        <dbReference type="ARBA" id="ARBA00006271"/>
    </source>
</evidence>
<dbReference type="InterPro" id="IPR045076">
    <property type="entry name" value="MutS"/>
</dbReference>
<comment type="caution">
    <text evidence="9">The sequence shown here is derived from an EMBL/GenBank/DDBJ whole genome shotgun (WGS) entry which is preliminary data.</text>
</comment>
<dbReference type="InterPro" id="IPR017261">
    <property type="entry name" value="DNA_mismatch_repair_MutS/MSH"/>
</dbReference>
<evidence type="ECO:0000256" key="6">
    <source>
        <dbReference type="ARBA" id="ARBA00023204"/>
    </source>
</evidence>
<dbReference type="SUPFAM" id="SSF48334">
    <property type="entry name" value="DNA repair protein MutS, domain III"/>
    <property type="match status" value="1"/>
</dbReference>
<dbReference type="SMART" id="SM00534">
    <property type="entry name" value="MUTSac"/>
    <property type="match status" value="1"/>
</dbReference>
<dbReference type="PANTHER" id="PTHR11361">
    <property type="entry name" value="DNA MISMATCH REPAIR PROTEIN MUTS FAMILY MEMBER"/>
    <property type="match status" value="1"/>
</dbReference>
<evidence type="ECO:0000256" key="5">
    <source>
        <dbReference type="ARBA" id="ARBA00023125"/>
    </source>
</evidence>
<dbReference type="InterPro" id="IPR036187">
    <property type="entry name" value="DNA_mismatch_repair_MutS_sf"/>
</dbReference>
<feature type="domain" description="DNA mismatch repair protein MutS core" evidence="7">
    <location>
        <begin position="322"/>
        <end position="653"/>
    </location>
</feature>
<dbReference type="InterPro" id="IPR027417">
    <property type="entry name" value="P-loop_NTPase"/>
</dbReference>
<dbReference type="SUPFAM" id="SSF55271">
    <property type="entry name" value="DNA repair protein MutS, domain I"/>
    <property type="match status" value="1"/>
</dbReference>
<reference evidence="9 10" key="1">
    <citation type="journal article" date="2015" name="Nature">
        <title>rRNA introns, odd ribosomes, and small enigmatic genomes across a large radiation of phyla.</title>
        <authorList>
            <person name="Brown C.T."/>
            <person name="Hug L.A."/>
            <person name="Thomas B.C."/>
            <person name="Sharon I."/>
            <person name="Castelle C.J."/>
            <person name="Singh A."/>
            <person name="Wilkins M.J."/>
            <person name="Williams K.H."/>
            <person name="Banfield J.F."/>
        </authorList>
    </citation>
    <scope>NUCLEOTIDE SEQUENCE [LARGE SCALE GENOMIC DNA]</scope>
</reference>
<evidence type="ECO:0000256" key="2">
    <source>
        <dbReference type="ARBA" id="ARBA00022741"/>
    </source>
</evidence>
<keyword evidence="3" id="KW-0227">DNA damage</keyword>
<evidence type="ECO:0000259" key="8">
    <source>
        <dbReference type="SMART" id="SM00534"/>
    </source>
</evidence>
<name>A0A0G1BG86_9BACT</name>
<evidence type="ECO:0000259" key="7">
    <source>
        <dbReference type="SMART" id="SM00533"/>
    </source>
</evidence>
<dbReference type="PATRIC" id="fig|1619052.3.peg.259"/>
<organism evidence="9 10">
    <name type="scientific">Candidatus Magasanikbacteria bacterium GW2011_GWE2_42_7</name>
    <dbReference type="NCBI Taxonomy" id="1619052"/>
    <lineage>
        <taxon>Bacteria</taxon>
        <taxon>Candidatus Magasanikiibacteriota</taxon>
    </lineage>
</organism>
<dbReference type="SMART" id="SM00533">
    <property type="entry name" value="MUTSd"/>
    <property type="match status" value="1"/>
</dbReference>
<dbReference type="Gene3D" id="3.40.1170.10">
    <property type="entry name" value="DNA repair protein MutS, domain I"/>
    <property type="match status" value="1"/>
</dbReference>
<dbReference type="Pfam" id="PF05192">
    <property type="entry name" value="MutS_III"/>
    <property type="match status" value="1"/>
</dbReference>
<evidence type="ECO:0000313" key="10">
    <source>
        <dbReference type="Proteomes" id="UP000033867"/>
    </source>
</evidence>
<sequence length="969" mass="110219">MTYEDTKDMLSDTERSLHETYFELQKHYEKIYGEDTVVLIEVGSFFEIYGIDNETKKIGKPKEIGDLLNLQLTRKNKNIPENHVKNPLLVGFPTATFDRYIRRMIAEKKYTIIIVRQKGEPPKIERYVDRILSPGIHADYTLDHTANFVSAIILEEDDGRYTAGFAALDVSTGASYIAEMYGTKEDPTFALDELFRHLQAHPTSELVITLDTDTMQLEELKQYLDLDGTHVQQHKKRLNLEYQNALFSTIYSIKSFLSPIEFLDLERKRFASEAMASLIEFVISHDNDVIKELKKPTVLENETFVYLGNNPMEQLDITSRDPHKETVLAIMDKTVTSIGRRLLFERVMNPIMNKTTLEARYDVADSVEPVYAKIDIHLRSVYDLERIVRRIRTGRLHPLEINFLYDSLISAREIADTLGSDAANLHDERESIDALISYIEKTINLDISTTSMQQEIKESFFLRGVDAELDDLQERIGVESAKLDAIRTVICNLMSEKLGNNANEFVEIKKLDKEGHYLHLTKNRYAMIADVLKKQFVSIDGTVHAFTDFSYKVQTTNVKITGPVIDTVSETITVLESRLVARVKEKFAEMITLIDHDYAHHIENVSATLATIDVALSNVKCTRTYKLVRPEIIEQDEPLLEITTLRHPLIEQREQHGIYVPNDVNLGVSEKKEVWEENTRGVLLYGINSSGKSSLMKSIGIAVVLAQSGCYVPATAMKFTLIKELFTRIVSRDNITQGLSSFAVEMMELKNIFNRATTHSLVLGDEISHGTETLSAIAIIAAALGQLHDIGALFFFTTHLHQLQSLAQVVEMDRIQSLHLAVHYDEANDVLIFDRTLQQGSGSSIYGLEFAQSLHMNATFLTNAMNIRRELAGELSNTELLLKKQTSKYNDTLYLTRCAVCGENVENTHHIREQHTADDTDHIDHLHKDHKYNLIPLCKECHTKVHQGKLKINGFVKTSKGFALDIEEE</sequence>
<proteinExistence type="inferred from homology"/>
<keyword evidence="5" id="KW-0238">DNA-binding</keyword>
<dbReference type="PIRSF" id="PIRSF037677">
    <property type="entry name" value="DNA_mis_repair_Msh6"/>
    <property type="match status" value="1"/>
</dbReference>
<dbReference type="GO" id="GO:0140664">
    <property type="term" value="F:ATP-dependent DNA damage sensor activity"/>
    <property type="evidence" value="ECO:0007669"/>
    <property type="project" value="InterPro"/>
</dbReference>
<dbReference type="Proteomes" id="UP000033867">
    <property type="component" value="Unassembled WGS sequence"/>
</dbReference>
<dbReference type="Pfam" id="PF01624">
    <property type="entry name" value="MutS_I"/>
    <property type="match status" value="1"/>
</dbReference>
<dbReference type="Pfam" id="PF00488">
    <property type="entry name" value="MutS_V"/>
    <property type="match status" value="1"/>
</dbReference>
<evidence type="ECO:0000313" key="9">
    <source>
        <dbReference type="EMBL" id="KKS72312.1"/>
    </source>
</evidence>
<dbReference type="AlphaFoldDB" id="A0A0G1BG86"/>
<dbReference type="PANTHER" id="PTHR11361:SF34">
    <property type="entry name" value="DNA MISMATCH REPAIR PROTEIN MSH1, MITOCHONDRIAL"/>
    <property type="match status" value="1"/>
</dbReference>
<dbReference type="EMBL" id="LCEK01000010">
    <property type="protein sequence ID" value="KKS72312.1"/>
    <property type="molecule type" value="Genomic_DNA"/>
</dbReference>